<dbReference type="InterPro" id="IPR034058">
    <property type="entry name" value="TagA/B/C/D_pept_dom"/>
</dbReference>
<reference evidence="10" key="1">
    <citation type="journal article" date="2019" name="Int. J. Syst. Evol. Microbiol.">
        <title>The Global Catalogue of Microorganisms (GCM) 10K type strain sequencing project: providing services to taxonomists for standard genome sequencing and annotation.</title>
        <authorList>
            <consortium name="The Broad Institute Genomics Platform"/>
            <consortium name="The Broad Institute Genome Sequencing Center for Infectious Disease"/>
            <person name="Wu L."/>
            <person name="Ma J."/>
        </authorList>
    </citation>
    <scope>NUCLEOTIDE SEQUENCE [LARGE SCALE GENOMIC DNA]</scope>
    <source>
        <strain evidence="10">KCTC 23299</strain>
    </source>
</reference>
<keyword evidence="2 5" id="KW-0645">Protease</keyword>
<keyword evidence="3 5" id="KW-0378">Hydrolase</keyword>
<dbReference type="PROSITE" id="PS00138">
    <property type="entry name" value="SUBTILASE_SER"/>
    <property type="match status" value="1"/>
</dbReference>
<evidence type="ECO:0000256" key="1">
    <source>
        <dbReference type="ARBA" id="ARBA00011073"/>
    </source>
</evidence>
<dbReference type="InterPro" id="IPR023828">
    <property type="entry name" value="Peptidase_S8_Ser-AS"/>
</dbReference>
<protein>
    <submittedName>
        <fullName evidence="9">S8 family serine peptidase</fullName>
    </submittedName>
</protein>
<dbReference type="InterPro" id="IPR051048">
    <property type="entry name" value="Peptidase_S8/S53_subtilisin"/>
</dbReference>
<feature type="signal peptide" evidence="6">
    <location>
        <begin position="1"/>
        <end position="20"/>
    </location>
</feature>
<dbReference type="InterPro" id="IPR036852">
    <property type="entry name" value="Peptidase_S8/S53_dom_sf"/>
</dbReference>
<dbReference type="RefSeq" id="WP_386098114.1">
    <property type="nucleotide sequence ID" value="NZ_JBHUOZ010000003.1"/>
</dbReference>
<dbReference type="Gene3D" id="2.60.120.260">
    <property type="entry name" value="Galactose-binding domain-like"/>
    <property type="match status" value="1"/>
</dbReference>
<comment type="caution">
    <text evidence="9">The sequence shown here is derived from an EMBL/GenBank/DDBJ whole genome shotgun (WGS) entry which is preliminary data.</text>
</comment>
<sequence>MKPGLLWLCFLCTATSVLHAQKDIQFQLQLQDKKFIPQENISDTALKLIESKAGTTNNHTLYFLQFYELPDESRKETLRRQGIVIQDYVSANTYLAYVTGKLDAQILKTVKARAVLNISPSQKMAESLQKAITPAYAQRTAGKTDIVISVVNAADMEMALRELEQQQFEVVNDAYKAYHILTVRINITDLERLAQLPFITYLQSVLPEDRTLNINSTNITKARLLQSVQGRGLNGKDVVIGIGDDSNPTNHVDVSGNLINRSPAAGGHHGLHVMGTAAGAGIRAELYKGMAPRATIIAQQFSNIILNTPAYIQDYGMVITNNSYGNIVDDCNSFGVYDLYSSITDQQINQYPHLQHVFAAGNSGNYNCLTYTNGYSNVLGAYQSSKNAITVGNTSSALVIANGSSKGPVRDGRIKPEITAQGTAVVSTTPTNNYGSNSGTSMASPAVAGGLALLYQRYKQLHGGNNPRNGLMKTLLVNGATDVGRPGPDYAYGFGFMNLLRSVTMLEAEQYVHDSVATAQTKNVLVTVPPNTAQLKVLLYWNDPAAAPMAKQTLVNNLDLTVTTPAATVVYPQKLDTLPANVTAVAQTGVDNINNIEQVVIDNPGAGNYTIAVKGTAIAQNPRQDYFIAYDFVPVSVTATYPTGSESFFNNENVLITWDAFGENDKTFTIEYTLDNGASWVIISNNVAPALRQLLWTTPVNIQTRDAKIRITRNGTSLVSTGNSFTIINTPAFNFSGVQCEGYINVNWASVPGATGYDILLFRKDSMQTVATVASNVNDYVISGLSKDSVYWVSMRARLHEAYGQRSVAQAIIPNSGTCAASYSDNDLKLNAIISPVSGRANTSSALGVVTPVVISVKNLDNAAANNYQVKYFVNNILQATQAGVPLNALETVTQQFTVPYNFSAIGNYQLMAVVENLAAVDPNRSNDTVSVLVKHLPNEPLVITLANAFTDNVETIAPLEYFSKTTGLPGGDRYDFVSSTQWGRLRSFVNTGLAIAGNRSFTLDADRYNGGTTDSLTATFNLSGYDVNTQDLRFDFLFKHHNQEANPANKVWIRGRDTDNWLEAYDLFAQQDRVGRVKRSSSLELSNLLKNAGQQFSGSFQVRWGQWGTNLVADNVNGAGYTIDELQLYMVQNDLQLIRIDTPAIAGCALSNAVPVKIVVRNSSSQVLNNIPVKYRLNNGTVVNGSIPSIAANSSITYEFTQKADLSALGTHQLDAWVDYASDTYRLNDTIKKTVRALPLITSFPHLENFENSDGHWFATGTNVSWQYGTPATAKVKGAASGSKAWKTNLTGNYNDAEQSYLYSPCYNISGLVNPMLSMSLSLDLEDCGSSACDIAWVEYSADGTNWNKLGSFGQGKNWYNRQITSLGPLWSIQDYTTWHVASIPLPAGLSQLRLRVVLQTDPFVSREGIAIDDIHIFDKNYDIYDGPTLSNAVTVNNVSGSGWTHFTTGQQVIASVNPNGQTLGNTRVQAYINTGAVRNKDNQYYHDRNITVQPANTTLTDSVSVRFYFLDTETERLLQATSCTGCDKPASAYKLGVSKYTDTSKIAEDGSILNNHLLSWQFIPPHKVVKVPYAQGYYAEYKVKSFSEFWLNNGGPAATRPLSLQLNSFTANKAANDKDALLQWSTQFEINAGRFEIEVARGNAAFAAGNYNKLGEVPAANNSGEQVNNYTYNDTELAKSGVRYYRLKIIDQDGTYRYSDVQPVLFTNEAGWTVYPNPSPGLFNVVFQAVNGQRITVSVHDGVGKLVYSGNWTGNGFLQKEQLHLQAAGSGLYLITISNGSTTESFKVLKK</sequence>
<feature type="active site" description="Charge relay system" evidence="5">
    <location>
        <position position="441"/>
    </location>
</feature>
<keyword evidence="10" id="KW-1185">Reference proteome</keyword>
<dbReference type="InterPro" id="IPR008979">
    <property type="entry name" value="Galactose-bd-like_sf"/>
</dbReference>
<dbReference type="PROSITE" id="PS51892">
    <property type="entry name" value="SUBTILASE"/>
    <property type="match status" value="1"/>
</dbReference>
<evidence type="ECO:0000256" key="3">
    <source>
        <dbReference type="ARBA" id="ARBA00022801"/>
    </source>
</evidence>
<dbReference type="InterPro" id="IPR026444">
    <property type="entry name" value="Secre_tail"/>
</dbReference>
<keyword evidence="6" id="KW-0732">Signal</keyword>
<dbReference type="SUPFAM" id="SSF52743">
    <property type="entry name" value="Subtilisin-like"/>
    <property type="match status" value="1"/>
</dbReference>
<evidence type="ECO:0000313" key="10">
    <source>
        <dbReference type="Proteomes" id="UP001597511"/>
    </source>
</evidence>
<dbReference type="InterPro" id="IPR015500">
    <property type="entry name" value="Peptidase_S8_subtilisin-rel"/>
</dbReference>
<feature type="active site" description="Charge relay system" evidence="5">
    <location>
        <position position="244"/>
    </location>
</feature>
<accession>A0ABW6A6B0</accession>
<dbReference type="InterPro" id="IPR013783">
    <property type="entry name" value="Ig-like_fold"/>
</dbReference>
<comment type="similarity">
    <text evidence="1 5">Belongs to the peptidase S8 family.</text>
</comment>
<feature type="domain" description="Secretion system C-terminal sorting" evidence="8">
    <location>
        <begin position="1716"/>
        <end position="1787"/>
    </location>
</feature>
<dbReference type="SUPFAM" id="SSF49265">
    <property type="entry name" value="Fibronectin type III"/>
    <property type="match status" value="1"/>
</dbReference>
<dbReference type="Pfam" id="PF00082">
    <property type="entry name" value="Peptidase_S8"/>
    <property type="match status" value="1"/>
</dbReference>
<feature type="domain" description="Peptidase S8/S53" evidence="7">
    <location>
        <begin position="235"/>
        <end position="495"/>
    </location>
</feature>
<dbReference type="PANTHER" id="PTHR43399:SF4">
    <property type="entry name" value="CELL WALL-ASSOCIATED PROTEASE"/>
    <property type="match status" value="1"/>
</dbReference>
<dbReference type="PANTHER" id="PTHR43399">
    <property type="entry name" value="SUBTILISIN-RELATED"/>
    <property type="match status" value="1"/>
</dbReference>
<name>A0ABW6A6B0_9BACT</name>
<proteinExistence type="inferred from homology"/>
<dbReference type="Gene3D" id="2.60.120.380">
    <property type="match status" value="1"/>
</dbReference>
<dbReference type="PRINTS" id="PR00723">
    <property type="entry name" value="SUBTILISIN"/>
</dbReference>
<evidence type="ECO:0000256" key="6">
    <source>
        <dbReference type="SAM" id="SignalP"/>
    </source>
</evidence>
<evidence type="ECO:0000256" key="5">
    <source>
        <dbReference type="PROSITE-ProRule" id="PRU01240"/>
    </source>
</evidence>
<dbReference type="Pfam" id="PF18962">
    <property type="entry name" value="Por_Secre_tail"/>
    <property type="match status" value="1"/>
</dbReference>
<feature type="chain" id="PRO_5047031044" evidence="6">
    <location>
        <begin position="21"/>
        <end position="1793"/>
    </location>
</feature>
<dbReference type="SUPFAM" id="SSF49785">
    <property type="entry name" value="Galactose-binding domain-like"/>
    <property type="match status" value="1"/>
</dbReference>
<keyword evidence="4 5" id="KW-0720">Serine protease</keyword>
<dbReference type="CDD" id="cd04842">
    <property type="entry name" value="Peptidases_S8_Kp43_protease"/>
    <property type="match status" value="1"/>
</dbReference>
<dbReference type="InterPro" id="IPR036116">
    <property type="entry name" value="FN3_sf"/>
</dbReference>
<dbReference type="Gene3D" id="3.40.50.200">
    <property type="entry name" value="Peptidase S8/S53 domain"/>
    <property type="match status" value="1"/>
</dbReference>
<dbReference type="NCBIfam" id="TIGR04183">
    <property type="entry name" value="Por_Secre_tail"/>
    <property type="match status" value="1"/>
</dbReference>
<evidence type="ECO:0000256" key="2">
    <source>
        <dbReference type="ARBA" id="ARBA00022670"/>
    </source>
</evidence>
<organism evidence="9 10">
    <name type="scientific">Terrimonas rubra</name>
    <dbReference type="NCBI Taxonomy" id="1035890"/>
    <lineage>
        <taxon>Bacteria</taxon>
        <taxon>Pseudomonadati</taxon>
        <taxon>Bacteroidota</taxon>
        <taxon>Chitinophagia</taxon>
        <taxon>Chitinophagales</taxon>
        <taxon>Chitinophagaceae</taxon>
        <taxon>Terrimonas</taxon>
    </lineage>
</organism>
<evidence type="ECO:0000313" key="9">
    <source>
        <dbReference type="EMBL" id="MFD2920161.1"/>
    </source>
</evidence>
<gene>
    <name evidence="9" type="ORF">ACFS6H_10600</name>
</gene>
<feature type="active site" description="Charge relay system" evidence="5">
    <location>
        <position position="269"/>
    </location>
</feature>
<dbReference type="Gene3D" id="2.60.40.10">
    <property type="entry name" value="Immunoglobulins"/>
    <property type="match status" value="3"/>
</dbReference>
<dbReference type="EMBL" id="JBHUOZ010000003">
    <property type="protein sequence ID" value="MFD2920161.1"/>
    <property type="molecule type" value="Genomic_DNA"/>
</dbReference>
<evidence type="ECO:0000259" key="7">
    <source>
        <dbReference type="Pfam" id="PF00082"/>
    </source>
</evidence>
<evidence type="ECO:0000259" key="8">
    <source>
        <dbReference type="Pfam" id="PF18962"/>
    </source>
</evidence>
<dbReference type="InterPro" id="IPR000209">
    <property type="entry name" value="Peptidase_S8/S53_dom"/>
</dbReference>
<dbReference type="Proteomes" id="UP001597511">
    <property type="component" value="Unassembled WGS sequence"/>
</dbReference>
<evidence type="ECO:0000256" key="4">
    <source>
        <dbReference type="ARBA" id="ARBA00022825"/>
    </source>
</evidence>